<feature type="compositionally biased region" description="Basic and acidic residues" evidence="1">
    <location>
        <begin position="432"/>
        <end position="442"/>
    </location>
</feature>
<accession>A0A7G7CRK1</accession>
<feature type="compositionally biased region" description="Low complexity" evidence="1">
    <location>
        <begin position="34"/>
        <end position="46"/>
    </location>
</feature>
<organism evidence="2 3">
    <name type="scientific">Corynebacterium incognita</name>
    <dbReference type="NCBI Taxonomy" id="2754725"/>
    <lineage>
        <taxon>Bacteria</taxon>
        <taxon>Bacillati</taxon>
        <taxon>Actinomycetota</taxon>
        <taxon>Actinomycetes</taxon>
        <taxon>Mycobacteriales</taxon>
        <taxon>Corynebacteriaceae</taxon>
        <taxon>Corynebacterium</taxon>
    </lineage>
</organism>
<dbReference type="KEGG" id="cik:H0194_04345"/>
<keyword evidence="3" id="KW-1185">Reference proteome</keyword>
<dbReference type="RefSeq" id="WP_185176590.1">
    <property type="nucleotide sequence ID" value="NZ_CP059404.1"/>
</dbReference>
<dbReference type="InterPro" id="IPR049726">
    <property type="entry name" value="TtfA-like_core"/>
</dbReference>
<name>A0A7G7CRK1_9CORY</name>
<feature type="region of interest" description="Disordered" evidence="1">
    <location>
        <begin position="34"/>
        <end position="159"/>
    </location>
</feature>
<dbReference type="EMBL" id="CP059404">
    <property type="protein sequence ID" value="QNE90217.1"/>
    <property type="molecule type" value="Genomic_DNA"/>
</dbReference>
<gene>
    <name evidence="2" type="ORF">H0194_04345</name>
</gene>
<feature type="compositionally biased region" description="Polar residues" evidence="1">
    <location>
        <begin position="479"/>
        <end position="494"/>
    </location>
</feature>
<feature type="region of interest" description="Disordered" evidence="1">
    <location>
        <begin position="368"/>
        <end position="449"/>
    </location>
</feature>
<protein>
    <submittedName>
        <fullName evidence="2">Uncharacterized protein</fullName>
    </submittedName>
</protein>
<feature type="compositionally biased region" description="Low complexity" evidence="1">
    <location>
        <begin position="89"/>
        <end position="98"/>
    </location>
</feature>
<dbReference type="AlphaFoldDB" id="A0A7G7CRK1"/>
<feature type="compositionally biased region" description="Low complexity" evidence="1">
    <location>
        <begin position="134"/>
        <end position="144"/>
    </location>
</feature>
<evidence type="ECO:0000313" key="3">
    <source>
        <dbReference type="Proteomes" id="UP000515743"/>
    </source>
</evidence>
<feature type="compositionally biased region" description="Low complexity" evidence="1">
    <location>
        <begin position="68"/>
        <end position="79"/>
    </location>
</feature>
<feature type="region of interest" description="Disordered" evidence="1">
    <location>
        <begin position="470"/>
        <end position="494"/>
    </location>
</feature>
<sequence length="494" mass="52947">MALTLLIISLVAAALAVVLLILAARQDKRAVEAADSATSTESTNSAESERYSQPVLEDPEDKTDYDVAPATDPEAAPAASLTAEPTPDDAPTSPSDSTVSQAQRGPEPTWETFPAQESGETEEHAEPSRSDASQPVQPAQATPRRAARSRNPLSSLHLPGTMKRLRREWAEEQGFDFAPTDSYLEDEWFRGAASTGATPKDIVSGSAYGHEMLVMDLGGVNVMAMRTGAATDEVVDFRRAELEAELPSEDLLQAVEVAGFTAFATDVAVAQRMVDVRVETALEDMPAEVTAVWIESDWVLAQYEQHSRPHHWEATRAPLAMLADASRVLPPRSSAAQALRFEDADPSRDMPAKAPAAAVGLRVVGGTESRAADSATGTAGADSADSTDGADTPPVKRPDEPSVLPSRKVPVAHGEMEQRPLGGDEVDAIADGNERPQVDDSTPRVPRNLTKRSTIFDDLIERYGDIMSFDFDDEAGDSTPHQSSQKNPNEGNKQ</sequence>
<dbReference type="CDD" id="cd21904">
    <property type="entry name" value="TtfA-like"/>
    <property type="match status" value="1"/>
</dbReference>
<dbReference type="Proteomes" id="UP000515743">
    <property type="component" value="Chromosome"/>
</dbReference>
<proteinExistence type="predicted"/>
<evidence type="ECO:0000256" key="1">
    <source>
        <dbReference type="SAM" id="MobiDB-lite"/>
    </source>
</evidence>
<feature type="compositionally biased region" description="Low complexity" evidence="1">
    <location>
        <begin position="372"/>
        <end position="392"/>
    </location>
</feature>
<evidence type="ECO:0000313" key="2">
    <source>
        <dbReference type="EMBL" id="QNE90217.1"/>
    </source>
</evidence>
<reference evidence="2 3" key="1">
    <citation type="submission" date="2020-07" db="EMBL/GenBank/DDBJ databases">
        <title>Complete genome and description of Corynebacterium incognita strain Marseille-Q3630 sp. nov.</title>
        <authorList>
            <person name="Boxberger M."/>
        </authorList>
    </citation>
    <scope>NUCLEOTIDE SEQUENCE [LARGE SCALE GENOMIC DNA]</scope>
    <source>
        <strain evidence="2 3">Marseille-Q3630</strain>
    </source>
</reference>